<organism evidence="1 2">
    <name type="scientific">Hibiscus sabdariffa</name>
    <name type="common">roselle</name>
    <dbReference type="NCBI Taxonomy" id="183260"/>
    <lineage>
        <taxon>Eukaryota</taxon>
        <taxon>Viridiplantae</taxon>
        <taxon>Streptophyta</taxon>
        <taxon>Embryophyta</taxon>
        <taxon>Tracheophyta</taxon>
        <taxon>Spermatophyta</taxon>
        <taxon>Magnoliopsida</taxon>
        <taxon>eudicotyledons</taxon>
        <taxon>Gunneridae</taxon>
        <taxon>Pentapetalae</taxon>
        <taxon>rosids</taxon>
        <taxon>malvids</taxon>
        <taxon>Malvales</taxon>
        <taxon>Malvaceae</taxon>
        <taxon>Malvoideae</taxon>
        <taxon>Hibiscus</taxon>
    </lineage>
</organism>
<keyword evidence="2" id="KW-1185">Reference proteome</keyword>
<name>A0ABR2A118_9ROSI</name>
<evidence type="ECO:0000313" key="2">
    <source>
        <dbReference type="Proteomes" id="UP001396334"/>
    </source>
</evidence>
<dbReference type="Proteomes" id="UP001396334">
    <property type="component" value="Unassembled WGS sequence"/>
</dbReference>
<evidence type="ECO:0000313" key="1">
    <source>
        <dbReference type="EMBL" id="KAK8486688.1"/>
    </source>
</evidence>
<comment type="caution">
    <text evidence="1">The sequence shown here is derived from an EMBL/GenBank/DDBJ whole genome shotgun (WGS) entry which is preliminary data.</text>
</comment>
<gene>
    <name evidence="1" type="ORF">V6N11_069051</name>
</gene>
<feature type="non-terminal residue" evidence="1">
    <location>
        <position position="1"/>
    </location>
</feature>
<proteinExistence type="predicted"/>
<reference evidence="1 2" key="1">
    <citation type="journal article" date="2024" name="G3 (Bethesda)">
        <title>Genome assembly of Hibiscus sabdariffa L. provides insights into metabolisms of medicinal natural products.</title>
        <authorList>
            <person name="Kim T."/>
        </authorList>
    </citation>
    <scope>NUCLEOTIDE SEQUENCE [LARGE SCALE GENOMIC DNA]</scope>
    <source>
        <strain evidence="1">TK-2024</strain>
        <tissue evidence="1">Old leaves</tissue>
    </source>
</reference>
<protein>
    <submittedName>
        <fullName evidence="1">Uncharacterized protein</fullName>
    </submittedName>
</protein>
<dbReference type="EMBL" id="JBBPBN010000430">
    <property type="protein sequence ID" value="KAK8486688.1"/>
    <property type="molecule type" value="Genomic_DNA"/>
</dbReference>
<sequence>VKERAIELAKAMENEDGVSGAVKAFFKHLPRNKPGHEPPPAQPSILFSIRRCFGCS</sequence>
<accession>A0ABR2A118</accession>